<gene>
    <name evidence="7" type="primary">MDH1B</name>
</gene>
<evidence type="ECO:0000256" key="2">
    <source>
        <dbReference type="ARBA" id="ARBA00022532"/>
    </source>
</evidence>
<keyword evidence="8" id="KW-1185">Reference proteome</keyword>
<keyword evidence="2" id="KW-0816">Tricarboxylic acid cycle</keyword>
<dbReference type="eggNOG" id="KOG1496">
    <property type="taxonomic scope" value="Eukaryota"/>
</dbReference>
<dbReference type="PaxDb" id="9986-ENSOCUP00000009053"/>
<protein>
    <recommendedName>
        <fullName evidence="5">Putative malate dehydrogenase 1B</fullName>
    </recommendedName>
</protein>
<dbReference type="InterPro" id="IPR036291">
    <property type="entry name" value="NAD(P)-bd_dom_sf"/>
</dbReference>
<feature type="domain" description="Lactate/malate dehydrogenase C-terminal" evidence="6">
    <location>
        <begin position="290"/>
        <end position="450"/>
    </location>
</feature>
<dbReference type="GO" id="GO:0006099">
    <property type="term" value="P:tricarboxylic acid cycle"/>
    <property type="evidence" value="ECO:0007669"/>
    <property type="project" value="UniProtKB-KW"/>
</dbReference>
<evidence type="ECO:0000256" key="4">
    <source>
        <dbReference type="ARBA" id="ARBA00023027"/>
    </source>
</evidence>
<accession>G1SZF6</accession>
<dbReference type="InParanoid" id="G1SZF6"/>
<dbReference type="OMA" id="QHPDVWE"/>
<dbReference type="Pfam" id="PF02866">
    <property type="entry name" value="Ldh_1_C"/>
    <property type="match status" value="1"/>
</dbReference>
<evidence type="ECO:0000256" key="1">
    <source>
        <dbReference type="ARBA" id="ARBA00009613"/>
    </source>
</evidence>
<dbReference type="FunFam" id="3.90.110.10:FF:000006">
    <property type="entry name" value="putative malate dehydrogenase 1B"/>
    <property type="match status" value="1"/>
</dbReference>
<dbReference type="FunFam" id="3.40.50.720:FF:000322">
    <property type="entry name" value="Putative malate dehydrogenase 1B"/>
    <property type="match status" value="1"/>
</dbReference>
<dbReference type="GO" id="GO:0006108">
    <property type="term" value="P:malate metabolic process"/>
    <property type="evidence" value="ECO:0007669"/>
    <property type="project" value="InterPro"/>
</dbReference>
<dbReference type="Bgee" id="ENSOCUG00000010506">
    <property type="expression patterns" value="Expressed in testis and 3 other cell types or tissues"/>
</dbReference>
<evidence type="ECO:0000313" key="7">
    <source>
        <dbReference type="Ensembl" id="ENSOCUP00000009053.3"/>
    </source>
</evidence>
<keyword evidence="4" id="KW-0520">NAD</keyword>
<dbReference type="GO" id="GO:0016616">
    <property type="term" value="F:oxidoreductase activity, acting on the CH-OH group of donors, NAD or NADP as acceptor"/>
    <property type="evidence" value="ECO:0007669"/>
    <property type="project" value="InterPro"/>
</dbReference>
<name>G1SZF6_RABIT</name>
<dbReference type="InterPro" id="IPR015955">
    <property type="entry name" value="Lactate_DH/Glyco_Ohase_4_C"/>
</dbReference>
<dbReference type="KEGG" id="ocu:100355449"/>
<dbReference type="Ensembl" id="ENSOCUT00000010506.4">
    <property type="protein sequence ID" value="ENSOCUP00000009053.3"/>
    <property type="gene ID" value="ENSOCUG00000010506.4"/>
</dbReference>
<dbReference type="HOGENOM" id="CLU_040727_2_3_1"/>
<reference evidence="7" key="2">
    <citation type="submission" date="2025-08" db="UniProtKB">
        <authorList>
            <consortium name="Ensembl"/>
        </authorList>
    </citation>
    <scope>IDENTIFICATION</scope>
    <source>
        <strain evidence="7">Thorbecke</strain>
    </source>
</reference>
<dbReference type="AlphaFoldDB" id="G1SZF6"/>
<reference evidence="7" key="3">
    <citation type="submission" date="2025-09" db="UniProtKB">
        <authorList>
            <consortium name="Ensembl"/>
        </authorList>
    </citation>
    <scope>IDENTIFICATION</scope>
    <source>
        <strain evidence="7">Thorbecke</strain>
    </source>
</reference>
<dbReference type="Gene3D" id="3.90.110.10">
    <property type="entry name" value="Lactate dehydrogenase/glycoside hydrolase, family 4, C-terminal"/>
    <property type="match status" value="1"/>
</dbReference>
<dbReference type="GeneID" id="100355449"/>
<sequence length="543" mass="61157">MAKFVIAGRADCPYYAKAELLGDYLQKNLPDFRIYKITQHPDVWEEWLRGVCEKNKWSHKTSPIIWRELLDRGGKGLLLGGYNEFLEHAQLYYGVTSSMSTQLMMVIAKENLKAHTEKEVEEKSLKDLVSPLQVWITSATTPACYHLIPMLTSGEVFGMQTEISLVLLGSKHVEERLKALVIEAEDLASPLLHKVSICTKEEEAFRGAQVVIILDEHMDGEVYTLEDCLRSRVPLCRRYGGLMEKNAHASVRVIVGGKSFVNLKTVLLMKFAPNIARNMIAVAMGVEGEAKAALARKLRTTPAYIKDVIIWGNISGNNYIDLRKAKVYNYKSAICGPPHYSQPVLSLIFDSEWVKKEFVETLKTLSVTGRHFGGILAAHSIATTLKYWYHGSPPGEIVSLGVLSEGQFGIPEGIVFSMPVKFEKGTWVVLTDLKDIEISQQVMTRMTNDLIQEKLVALGDLPTFQSYKSETDLSKRHEEFIVPHIDDHQDEQRVSDEHKDSLYSDLVTDEEKDLAMSEVDFLDMIPQTTSEKLLQESINDSEG</sequence>
<dbReference type="OrthoDB" id="1510206at2759"/>
<proteinExistence type="inferred from homology"/>
<evidence type="ECO:0000256" key="3">
    <source>
        <dbReference type="ARBA" id="ARBA00023002"/>
    </source>
</evidence>
<dbReference type="InterPro" id="IPR010945">
    <property type="entry name" value="Malate_DH_type2"/>
</dbReference>
<dbReference type="EMBL" id="AAGW02042339">
    <property type="status" value="NOT_ANNOTATED_CDS"/>
    <property type="molecule type" value="Genomic_DNA"/>
</dbReference>
<reference evidence="7 8" key="1">
    <citation type="journal article" date="2011" name="Nature">
        <title>A high-resolution map of human evolutionary constraint using 29 mammals.</title>
        <authorList>
            <person name="Lindblad-Toh K."/>
            <person name="Garber M."/>
            <person name="Zuk O."/>
            <person name="Lin M.F."/>
            <person name="Parker B.J."/>
            <person name="Washietl S."/>
            <person name="Kheradpour P."/>
            <person name="Ernst J."/>
            <person name="Jordan G."/>
            <person name="Mauceli E."/>
            <person name="Ward L.D."/>
            <person name="Lowe C.B."/>
            <person name="Holloway A.K."/>
            <person name="Clamp M."/>
            <person name="Gnerre S."/>
            <person name="Alfoldi J."/>
            <person name="Beal K."/>
            <person name="Chang J."/>
            <person name="Clawson H."/>
            <person name="Cuff J."/>
            <person name="Di Palma F."/>
            <person name="Fitzgerald S."/>
            <person name="Flicek P."/>
            <person name="Guttman M."/>
            <person name="Hubisz M.J."/>
            <person name="Jaffe D.B."/>
            <person name="Jungreis I."/>
            <person name="Kent W.J."/>
            <person name="Kostka D."/>
            <person name="Lara M."/>
            <person name="Martins A.L."/>
            <person name="Massingham T."/>
            <person name="Moltke I."/>
            <person name="Raney B.J."/>
            <person name="Rasmussen M.D."/>
            <person name="Robinson J."/>
            <person name="Stark A."/>
            <person name="Vilella A.J."/>
            <person name="Wen J."/>
            <person name="Xie X."/>
            <person name="Zody M.C."/>
            <person name="Baldwin J."/>
            <person name="Bloom T."/>
            <person name="Chin C.W."/>
            <person name="Heiman D."/>
            <person name="Nicol R."/>
            <person name="Nusbaum C."/>
            <person name="Young S."/>
            <person name="Wilkinson J."/>
            <person name="Worley K.C."/>
            <person name="Kovar C.L."/>
            <person name="Muzny D.M."/>
            <person name="Gibbs R.A."/>
            <person name="Cree A."/>
            <person name="Dihn H.H."/>
            <person name="Fowler G."/>
            <person name="Jhangiani S."/>
            <person name="Joshi V."/>
            <person name="Lee S."/>
            <person name="Lewis L.R."/>
            <person name="Nazareth L.V."/>
            <person name="Okwuonu G."/>
            <person name="Santibanez J."/>
            <person name="Warren W.C."/>
            <person name="Mardis E.R."/>
            <person name="Weinstock G.M."/>
            <person name="Wilson R.K."/>
            <person name="Delehaunty K."/>
            <person name="Dooling D."/>
            <person name="Fronik C."/>
            <person name="Fulton L."/>
            <person name="Fulton B."/>
            <person name="Graves T."/>
            <person name="Minx P."/>
            <person name="Sodergren E."/>
            <person name="Birney E."/>
            <person name="Margulies E.H."/>
            <person name="Herrero J."/>
            <person name="Green E.D."/>
            <person name="Haussler D."/>
            <person name="Siepel A."/>
            <person name="Goldman N."/>
            <person name="Pollard K.S."/>
            <person name="Pedersen J.S."/>
            <person name="Lander E.S."/>
            <person name="Kellis M."/>
        </authorList>
    </citation>
    <scope>NUCLEOTIDE SEQUENCE [LARGE SCALE GENOMIC DNA]</scope>
    <source>
        <strain evidence="7 8">Thorbecke inbred</strain>
    </source>
</reference>
<dbReference type="SUPFAM" id="SSF51735">
    <property type="entry name" value="NAD(P)-binding Rossmann-fold domains"/>
    <property type="match status" value="1"/>
</dbReference>
<dbReference type="GO" id="GO:0016615">
    <property type="term" value="F:malate dehydrogenase activity"/>
    <property type="evidence" value="ECO:0007669"/>
    <property type="project" value="InterPro"/>
</dbReference>
<keyword evidence="3" id="KW-0560">Oxidoreductase</keyword>
<dbReference type="SUPFAM" id="SSF56327">
    <property type="entry name" value="LDH C-terminal domain-like"/>
    <property type="match status" value="1"/>
</dbReference>
<evidence type="ECO:0000256" key="5">
    <source>
        <dbReference type="ARBA" id="ARBA00039310"/>
    </source>
</evidence>
<dbReference type="CTD" id="130752"/>
<dbReference type="GeneTree" id="ENSGT00530000063410"/>
<dbReference type="FunCoup" id="G1SZF6">
    <property type="interactions" value="44"/>
</dbReference>
<evidence type="ECO:0000313" key="8">
    <source>
        <dbReference type="Proteomes" id="UP000001811"/>
    </source>
</evidence>
<comment type="similarity">
    <text evidence="1">Belongs to the LDH/MDH superfamily. MDH type 2 family.</text>
</comment>
<dbReference type="PANTHER" id="PTHR23382">
    <property type="entry name" value="MALATE DEHYDROGENASE"/>
    <property type="match status" value="1"/>
</dbReference>
<dbReference type="SMR" id="G1SZF6"/>
<dbReference type="Gene3D" id="3.40.50.720">
    <property type="entry name" value="NAD(P)-binding Rossmann-like Domain"/>
    <property type="match status" value="1"/>
</dbReference>
<evidence type="ECO:0000259" key="6">
    <source>
        <dbReference type="Pfam" id="PF02866"/>
    </source>
</evidence>
<organism evidence="7 8">
    <name type="scientific">Oryctolagus cuniculus</name>
    <name type="common">Rabbit</name>
    <dbReference type="NCBI Taxonomy" id="9986"/>
    <lineage>
        <taxon>Eukaryota</taxon>
        <taxon>Metazoa</taxon>
        <taxon>Chordata</taxon>
        <taxon>Craniata</taxon>
        <taxon>Vertebrata</taxon>
        <taxon>Euteleostomi</taxon>
        <taxon>Mammalia</taxon>
        <taxon>Eutheria</taxon>
        <taxon>Euarchontoglires</taxon>
        <taxon>Glires</taxon>
        <taxon>Lagomorpha</taxon>
        <taxon>Leporidae</taxon>
        <taxon>Oryctolagus</taxon>
    </lineage>
</organism>
<dbReference type="STRING" id="9986.ENSOCUP00000009053"/>
<dbReference type="Proteomes" id="UP000001811">
    <property type="component" value="Chromosome 7"/>
</dbReference>
<dbReference type="InterPro" id="IPR022383">
    <property type="entry name" value="Lactate/malate_DH_C"/>
</dbReference>